<feature type="transmembrane region" description="Helical" evidence="7">
    <location>
        <begin position="317"/>
        <end position="338"/>
    </location>
</feature>
<dbReference type="PANTHER" id="PTHR43266">
    <property type="entry name" value="MACROLIDE-EFFLUX PROTEIN"/>
    <property type="match status" value="1"/>
</dbReference>
<evidence type="ECO:0000313" key="10">
    <source>
        <dbReference type="Proteomes" id="UP000036932"/>
    </source>
</evidence>
<feature type="transmembrane region" description="Helical" evidence="7">
    <location>
        <begin position="31"/>
        <end position="55"/>
    </location>
</feature>
<feature type="transmembrane region" description="Helical" evidence="7">
    <location>
        <begin position="286"/>
        <end position="305"/>
    </location>
</feature>
<feature type="transmembrane region" description="Helical" evidence="7">
    <location>
        <begin position="176"/>
        <end position="202"/>
    </location>
</feature>
<evidence type="ECO:0000256" key="6">
    <source>
        <dbReference type="ARBA" id="ARBA00023136"/>
    </source>
</evidence>
<comment type="subcellular location">
    <subcellularLocation>
        <location evidence="1">Cell membrane</location>
        <topology evidence="1">Multi-pass membrane protein</topology>
    </subcellularLocation>
</comment>
<dbReference type="PROSITE" id="PS50850">
    <property type="entry name" value="MFS"/>
    <property type="match status" value="1"/>
</dbReference>
<feature type="transmembrane region" description="Helical" evidence="7">
    <location>
        <begin position="244"/>
        <end position="266"/>
    </location>
</feature>
<accession>A0A0M1N481</accession>
<dbReference type="Pfam" id="PF07690">
    <property type="entry name" value="MFS_1"/>
    <property type="match status" value="1"/>
</dbReference>
<feature type="transmembrane region" description="Helical" evidence="7">
    <location>
        <begin position="67"/>
        <end position="85"/>
    </location>
</feature>
<feature type="domain" description="Major facilitator superfamily (MFS) profile" evidence="8">
    <location>
        <begin position="30"/>
        <end position="437"/>
    </location>
</feature>
<feature type="transmembrane region" description="Helical" evidence="7">
    <location>
        <begin position="381"/>
        <end position="404"/>
    </location>
</feature>
<keyword evidence="6 7" id="KW-0472">Membrane</keyword>
<dbReference type="InterPro" id="IPR020846">
    <property type="entry name" value="MFS_dom"/>
</dbReference>
<dbReference type="AlphaFoldDB" id="A0A0M1N481"/>
<dbReference type="Proteomes" id="UP000036932">
    <property type="component" value="Unassembled WGS sequence"/>
</dbReference>
<feature type="transmembrane region" description="Helical" evidence="7">
    <location>
        <begin position="344"/>
        <end position="369"/>
    </location>
</feature>
<keyword evidence="3" id="KW-1003">Cell membrane</keyword>
<evidence type="ECO:0000259" key="8">
    <source>
        <dbReference type="PROSITE" id="PS50850"/>
    </source>
</evidence>
<keyword evidence="5 7" id="KW-1133">Transmembrane helix</keyword>
<comment type="caution">
    <text evidence="9">The sequence shown here is derived from an EMBL/GenBank/DDBJ whole genome shotgun (WGS) entry which is preliminary data.</text>
</comment>
<evidence type="ECO:0000256" key="3">
    <source>
        <dbReference type="ARBA" id="ARBA00022475"/>
    </source>
</evidence>
<dbReference type="InterPro" id="IPR022324">
    <property type="entry name" value="Bacilysin_exporter_BacE_put"/>
</dbReference>
<dbReference type="PATRIC" id="fig|1705565.3.peg.926"/>
<evidence type="ECO:0000256" key="2">
    <source>
        <dbReference type="ARBA" id="ARBA00022448"/>
    </source>
</evidence>
<dbReference type="CDD" id="cd06173">
    <property type="entry name" value="MFS_MefA_like"/>
    <property type="match status" value="1"/>
</dbReference>
<evidence type="ECO:0000256" key="1">
    <source>
        <dbReference type="ARBA" id="ARBA00004651"/>
    </source>
</evidence>
<dbReference type="GO" id="GO:0005886">
    <property type="term" value="C:plasma membrane"/>
    <property type="evidence" value="ECO:0007669"/>
    <property type="project" value="UniProtKB-SubCell"/>
</dbReference>
<keyword evidence="2" id="KW-0813">Transport</keyword>
<evidence type="ECO:0000256" key="7">
    <source>
        <dbReference type="SAM" id="Phobius"/>
    </source>
</evidence>
<keyword evidence="4 7" id="KW-0812">Transmembrane</keyword>
<reference evidence="10" key="1">
    <citation type="submission" date="2015-08" db="EMBL/GenBank/DDBJ databases">
        <title>Genome sequencing project for genomic taxonomy and phylogenomics of Bacillus-like bacteria.</title>
        <authorList>
            <person name="Liu B."/>
            <person name="Wang J."/>
            <person name="Zhu Y."/>
            <person name="Liu G."/>
            <person name="Chen Q."/>
            <person name="Chen Z."/>
            <person name="Lan J."/>
            <person name="Che J."/>
            <person name="Ge C."/>
            <person name="Shi H."/>
            <person name="Pan Z."/>
            <person name="Liu X."/>
        </authorList>
    </citation>
    <scope>NUCLEOTIDE SEQUENCE [LARGE SCALE GENOMIC DNA]</scope>
    <source>
        <strain evidence="10">FJAT-22460</strain>
    </source>
</reference>
<dbReference type="InterPro" id="IPR011701">
    <property type="entry name" value="MFS"/>
</dbReference>
<dbReference type="PRINTS" id="PR01988">
    <property type="entry name" value="EXPORTERBACE"/>
</dbReference>
<dbReference type="InterPro" id="IPR036259">
    <property type="entry name" value="MFS_trans_sf"/>
</dbReference>
<evidence type="ECO:0000256" key="4">
    <source>
        <dbReference type="ARBA" id="ARBA00022692"/>
    </source>
</evidence>
<sequence>MQKAKKRVEGMNQAQTVESEGFKPLLRNRNYMLLMGSQLVSNMGEWLYIIALLTLVGLKWQAQPWEIAAMTLCMALPVLIGGPVAGWIGDRYDRKKIMVISDIVRAFLLIGILFAGNLTQIYILLIVKGLMDVLFSPAKSGKIKEIVSPQHIDQAVTISSSIEQLSKIMGPSLGGLLMALFGIQLCFLIDAGAFVVSALFLLGVPGRKLLQQADLNDESHTEMRNGQQVQKKSFFKEIGEGLQLIYGMPLLLGGVITICAVVLVLQMADSQIVTLFRLIPDISEDLLGYCISASGLGTLIAAMSVRKLSWSTLAKMGSGAAAAGLVFAICAVVVMTPMPHLLQSVVLFGSFFLAGVGGGFVLVPFQMLLMKRTPEHMTSRVFGTVNSLTSGAAIIGPTLGGVLVTGIGPVPTYIVAGLGTAAVGAVLLAFKGRIERKDRASAAGEAIHLVPETTTV</sequence>
<feature type="transmembrane region" description="Helical" evidence="7">
    <location>
        <begin position="106"/>
        <end position="127"/>
    </location>
</feature>
<organism evidence="9 10">
    <name type="scientific">Paenibacillus solani</name>
    <dbReference type="NCBI Taxonomy" id="1705565"/>
    <lineage>
        <taxon>Bacteria</taxon>
        <taxon>Bacillati</taxon>
        <taxon>Bacillota</taxon>
        <taxon>Bacilli</taxon>
        <taxon>Bacillales</taxon>
        <taxon>Paenibacillaceae</taxon>
        <taxon>Paenibacillus</taxon>
    </lineage>
</organism>
<name>A0A0M1N481_9BACL</name>
<feature type="transmembrane region" description="Helical" evidence="7">
    <location>
        <begin position="410"/>
        <end position="430"/>
    </location>
</feature>
<dbReference type="PANTHER" id="PTHR43266:SF2">
    <property type="entry name" value="MAJOR FACILITATOR SUPERFAMILY (MFS) PROFILE DOMAIN-CONTAINING PROTEIN"/>
    <property type="match status" value="1"/>
</dbReference>
<dbReference type="SUPFAM" id="SSF103473">
    <property type="entry name" value="MFS general substrate transporter"/>
    <property type="match status" value="1"/>
</dbReference>
<gene>
    <name evidence="9" type="ORF">AM231_23835</name>
</gene>
<proteinExistence type="predicted"/>
<protein>
    <submittedName>
        <fullName evidence="9">MFS transporter</fullName>
    </submittedName>
</protein>
<evidence type="ECO:0000256" key="5">
    <source>
        <dbReference type="ARBA" id="ARBA00022989"/>
    </source>
</evidence>
<dbReference type="Gene3D" id="1.20.1250.20">
    <property type="entry name" value="MFS general substrate transporter like domains"/>
    <property type="match status" value="1"/>
</dbReference>
<dbReference type="OrthoDB" id="9775268at2"/>
<keyword evidence="10" id="KW-1185">Reference proteome</keyword>
<evidence type="ECO:0000313" key="9">
    <source>
        <dbReference type="EMBL" id="KOR76953.1"/>
    </source>
</evidence>
<dbReference type="EMBL" id="LIUT01000006">
    <property type="protein sequence ID" value="KOR76953.1"/>
    <property type="molecule type" value="Genomic_DNA"/>
</dbReference>
<dbReference type="GO" id="GO:0022857">
    <property type="term" value="F:transmembrane transporter activity"/>
    <property type="evidence" value="ECO:0007669"/>
    <property type="project" value="InterPro"/>
</dbReference>